<dbReference type="HOGENOM" id="CLU_1193044_0_0_7"/>
<protein>
    <recommendedName>
        <fullName evidence="3">GATA-type domain-containing protein</fullName>
    </recommendedName>
</protein>
<name>W4LUJ4_ENTF1</name>
<proteinExistence type="predicted"/>
<dbReference type="EMBL" id="AZHW01000208">
    <property type="protein sequence ID" value="ETX01658.1"/>
    <property type="molecule type" value="Genomic_DNA"/>
</dbReference>
<evidence type="ECO:0008006" key="3">
    <source>
        <dbReference type="Google" id="ProtNLM"/>
    </source>
</evidence>
<accession>W4LUJ4</accession>
<reference evidence="1 2" key="1">
    <citation type="journal article" date="2014" name="Nature">
        <title>An environmental bacterial taxon with a large and distinct metabolic repertoire.</title>
        <authorList>
            <person name="Wilson M.C."/>
            <person name="Mori T."/>
            <person name="Ruckert C."/>
            <person name="Uria A.R."/>
            <person name="Helf M.J."/>
            <person name="Takada K."/>
            <person name="Gernert C."/>
            <person name="Steffens U.A."/>
            <person name="Heycke N."/>
            <person name="Schmitt S."/>
            <person name="Rinke C."/>
            <person name="Helfrich E.J."/>
            <person name="Brachmann A.O."/>
            <person name="Gurgui C."/>
            <person name="Wakimoto T."/>
            <person name="Kracht M."/>
            <person name="Crusemann M."/>
            <person name="Hentschel U."/>
            <person name="Abe I."/>
            <person name="Matsunaga S."/>
            <person name="Kalinowski J."/>
            <person name="Takeyama H."/>
            <person name="Piel J."/>
        </authorList>
    </citation>
    <scope>NUCLEOTIDE SEQUENCE [LARGE SCALE GENOMIC DNA]</scope>
    <source>
        <strain evidence="2">TSY1</strain>
    </source>
</reference>
<evidence type="ECO:0000313" key="1">
    <source>
        <dbReference type="EMBL" id="ETX01658.1"/>
    </source>
</evidence>
<comment type="caution">
    <text evidence="1">The sequence shown here is derived from an EMBL/GenBank/DDBJ whole genome shotgun (WGS) entry which is preliminary data.</text>
</comment>
<organism evidence="1 2">
    <name type="scientific">Entotheonella factor</name>
    <dbReference type="NCBI Taxonomy" id="1429438"/>
    <lineage>
        <taxon>Bacteria</taxon>
        <taxon>Pseudomonadati</taxon>
        <taxon>Nitrospinota/Tectimicrobiota group</taxon>
        <taxon>Candidatus Tectimicrobiota</taxon>
        <taxon>Candidatus Entotheonellia</taxon>
        <taxon>Candidatus Entotheonellales</taxon>
        <taxon>Candidatus Entotheonellaceae</taxon>
        <taxon>Candidatus Entotheonella</taxon>
    </lineage>
</organism>
<evidence type="ECO:0000313" key="2">
    <source>
        <dbReference type="Proteomes" id="UP000019141"/>
    </source>
</evidence>
<keyword evidence="2" id="KW-1185">Reference proteome</keyword>
<dbReference type="AlphaFoldDB" id="W4LUJ4"/>
<gene>
    <name evidence="1" type="ORF">ETSY1_06460</name>
</gene>
<sequence>MFQVLDSATLFRLLDATPEAVFHTIETGGWSGCVWPGNEEWEMHEPCAQVRSLTIHYATVRHPDAETQRYEILAQTLASQVCPRGPHGHLDADPLVQHTLLWLWALSGGPSPPENPEAAAPIPVPGGDRVAFTTTSLALLEAFLFSGEVAAQQVASAFLQNYRDELTHRALELVTVLTREETAQAVDDDVVCSVCGAEELDFWYSGQTWGETLCESCYETRVQEGQARSMES</sequence>
<dbReference type="Proteomes" id="UP000019141">
    <property type="component" value="Unassembled WGS sequence"/>
</dbReference>